<gene>
    <name evidence="5" type="ORF">CKO45_18975</name>
</gene>
<evidence type="ECO:0000259" key="3">
    <source>
        <dbReference type="PROSITE" id="PS50885"/>
    </source>
</evidence>
<proteinExistence type="predicted"/>
<dbReference type="Pfam" id="PF00672">
    <property type="entry name" value="HAMP"/>
    <property type="match status" value="1"/>
</dbReference>
<comment type="caution">
    <text evidence="5">The sequence shown here is derived from an EMBL/GenBank/DDBJ whole genome shotgun (WGS) entry which is preliminary data.</text>
</comment>
<accession>A0ABS1D0I7</accession>
<sequence length="718" mass="77789">MSVARKARVMTIRASLIAGIGVLGLLGVVQAGAALLGQRNLNWILGTQGVVIASVNAIAEAQLSFERADRAAHESRRAADLDSAEAAAKRFRAEADTLMRALQRSLETEDSFAPVLQGTRDWIRQTDLRLPGSIAEGHAELLREDLLEAQRDDQQQDIARAVAAIMLSAEQARRGAMAYATTTQTVVIALVLGSLACCLCIGLFLVRQVLHPLRALTNATGHVAAGNLERPVEGVDRADEVGEIATALDALRRGTLQAREAQQLADAERAAAAERIGYLAHHDPLTSLPNRVLLHERLQQAMAVARHNGQSIALLWIDLDRFKAVNDSFGHSAGDALLRELARRLSGAIRATDTVARLGGDEFIIIQTAMERPQDAESLAARLITLLSEPVDLEHGRQAVVSASIGIAVFPEDGATCETLLANADLAMYRVKGESRNGYAFFRAEMDRASQDRCALEQELRFALARGQLSLEYQPQVDMASGRVHGFEALLRWSLPERGSVRPDVFIPVAEASGAIVSIGAWVLEEACREASEWHEPMRISVNVSTAQFQQGDFAELVSRTLVATGLDASRLEIEVTESMLSRDPARMLEVLNRLRAMGVSVAMDDFGTGYSSLATLRAFPFNRLKIDRSFVRDLEVNREAAAIVHGVLGLAKALSLPVVAEGVETEQQSEFLRTAGCDEAQGYLFGKPRPISCYDHLTHPAASSRTADITSGVLVEA</sequence>
<dbReference type="PROSITE" id="PS50883">
    <property type="entry name" value="EAL"/>
    <property type="match status" value="1"/>
</dbReference>
<feature type="domain" description="HAMP" evidence="3">
    <location>
        <begin position="207"/>
        <end position="260"/>
    </location>
</feature>
<evidence type="ECO:0000256" key="1">
    <source>
        <dbReference type="SAM" id="Phobius"/>
    </source>
</evidence>
<dbReference type="InterPro" id="IPR052155">
    <property type="entry name" value="Biofilm_reg_signaling"/>
</dbReference>
<dbReference type="EMBL" id="NRSG01000166">
    <property type="protein sequence ID" value="MBK1660315.1"/>
    <property type="molecule type" value="Genomic_DNA"/>
</dbReference>
<dbReference type="SMART" id="SM00052">
    <property type="entry name" value="EAL"/>
    <property type="match status" value="1"/>
</dbReference>
<evidence type="ECO:0000259" key="2">
    <source>
        <dbReference type="PROSITE" id="PS50883"/>
    </source>
</evidence>
<dbReference type="NCBIfam" id="TIGR00254">
    <property type="entry name" value="GGDEF"/>
    <property type="match status" value="1"/>
</dbReference>
<reference evidence="5 6" key="1">
    <citation type="journal article" date="2020" name="Microorganisms">
        <title>Osmotic Adaptation and Compatible Solute Biosynthesis of Phototrophic Bacteria as Revealed from Genome Analyses.</title>
        <authorList>
            <person name="Imhoff J.F."/>
            <person name="Rahn T."/>
            <person name="Kunzel S."/>
            <person name="Keller A."/>
            <person name="Neulinger S.C."/>
        </authorList>
    </citation>
    <scope>NUCLEOTIDE SEQUENCE [LARGE SCALE GENOMIC DNA]</scope>
    <source>
        <strain evidence="5 6">DSM 15382</strain>
    </source>
</reference>
<dbReference type="CDD" id="cd01948">
    <property type="entry name" value="EAL"/>
    <property type="match status" value="1"/>
</dbReference>
<dbReference type="Pfam" id="PF00563">
    <property type="entry name" value="EAL"/>
    <property type="match status" value="1"/>
</dbReference>
<keyword evidence="6" id="KW-1185">Reference proteome</keyword>
<evidence type="ECO:0008006" key="7">
    <source>
        <dbReference type="Google" id="ProtNLM"/>
    </source>
</evidence>
<dbReference type="PANTHER" id="PTHR44757:SF2">
    <property type="entry name" value="BIOFILM ARCHITECTURE MAINTENANCE PROTEIN MBAA"/>
    <property type="match status" value="1"/>
</dbReference>
<dbReference type="SMART" id="SM00304">
    <property type="entry name" value="HAMP"/>
    <property type="match status" value="1"/>
</dbReference>
<feature type="domain" description="GGDEF" evidence="4">
    <location>
        <begin position="310"/>
        <end position="444"/>
    </location>
</feature>
<evidence type="ECO:0000313" key="6">
    <source>
        <dbReference type="Proteomes" id="UP000697995"/>
    </source>
</evidence>
<dbReference type="Gene3D" id="3.20.20.450">
    <property type="entry name" value="EAL domain"/>
    <property type="match status" value="1"/>
</dbReference>
<dbReference type="PROSITE" id="PS50885">
    <property type="entry name" value="HAMP"/>
    <property type="match status" value="1"/>
</dbReference>
<organism evidence="5 6">
    <name type="scientific">Paracraurococcus ruber</name>
    <dbReference type="NCBI Taxonomy" id="77675"/>
    <lineage>
        <taxon>Bacteria</taxon>
        <taxon>Pseudomonadati</taxon>
        <taxon>Pseudomonadota</taxon>
        <taxon>Alphaproteobacteria</taxon>
        <taxon>Acetobacterales</taxon>
        <taxon>Roseomonadaceae</taxon>
        <taxon>Paracraurococcus</taxon>
    </lineage>
</organism>
<dbReference type="Proteomes" id="UP000697995">
    <property type="component" value="Unassembled WGS sequence"/>
</dbReference>
<dbReference type="InterPro" id="IPR029787">
    <property type="entry name" value="Nucleotide_cyclase"/>
</dbReference>
<dbReference type="Pfam" id="PF00990">
    <property type="entry name" value="GGDEF"/>
    <property type="match status" value="1"/>
</dbReference>
<dbReference type="InterPro" id="IPR001633">
    <property type="entry name" value="EAL_dom"/>
</dbReference>
<keyword evidence="1" id="KW-0812">Transmembrane</keyword>
<dbReference type="SMART" id="SM00267">
    <property type="entry name" value="GGDEF"/>
    <property type="match status" value="1"/>
</dbReference>
<protein>
    <recommendedName>
        <fullName evidence="7">EAL domain-containing protein</fullName>
    </recommendedName>
</protein>
<evidence type="ECO:0000259" key="4">
    <source>
        <dbReference type="PROSITE" id="PS50887"/>
    </source>
</evidence>
<dbReference type="SUPFAM" id="SSF55073">
    <property type="entry name" value="Nucleotide cyclase"/>
    <property type="match status" value="1"/>
</dbReference>
<dbReference type="InterPro" id="IPR043128">
    <property type="entry name" value="Rev_trsase/Diguanyl_cyclase"/>
</dbReference>
<dbReference type="PANTHER" id="PTHR44757">
    <property type="entry name" value="DIGUANYLATE CYCLASE DGCP"/>
    <property type="match status" value="1"/>
</dbReference>
<name>A0ABS1D0I7_9PROT</name>
<dbReference type="Gene3D" id="3.30.70.270">
    <property type="match status" value="1"/>
</dbReference>
<dbReference type="InterPro" id="IPR035919">
    <property type="entry name" value="EAL_sf"/>
</dbReference>
<dbReference type="InterPro" id="IPR003660">
    <property type="entry name" value="HAMP_dom"/>
</dbReference>
<dbReference type="SUPFAM" id="SSF158472">
    <property type="entry name" value="HAMP domain-like"/>
    <property type="match status" value="1"/>
</dbReference>
<keyword evidence="1" id="KW-1133">Transmembrane helix</keyword>
<evidence type="ECO:0000313" key="5">
    <source>
        <dbReference type="EMBL" id="MBK1660315.1"/>
    </source>
</evidence>
<keyword evidence="1" id="KW-0472">Membrane</keyword>
<dbReference type="Gene3D" id="6.10.340.10">
    <property type="match status" value="1"/>
</dbReference>
<dbReference type="PROSITE" id="PS50887">
    <property type="entry name" value="GGDEF"/>
    <property type="match status" value="1"/>
</dbReference>
<dbReference type="CDD" id="cd01949">
    <property type="entry name" value="GGDEF"/>
    <property type="match status" value="1"/>
</dbReference>
<dbReference type="InterPro" id="IPR000160">
    <property type="entry name" value="GGDEF_dom"/>
</dbReference>
<feature type="transmembrane region" description="Helical" evidence="1">
    <location>
        <begin position="186"/>
        <end position="206"/>
    </location>
</feature>
<dbReference type="CDD" id="cd06225">
    <property type="entry name" value="HAMP"/>
    <property type="match status" value="1"/>
</dbReference>
<dbReference type="SUPFAM" id="SSF141868">
    <property type="entry name" value="EAL domain-like"/>
    <property type="match status" value="1"/>
</dbReference>
<feature type="domain" description="EAL" evidence="2">
    <location>
        <begin position="453"/>
        <end position="703"/>
    </location>
</feature>